<dbReference type="Proteomes" id="UP001172101">
    <property type="component" value="Unassembled WGS sequence"/>
</dbReference>
<dbReference type="EMBL" id="JAUIRO010000005">
    <property type="protein sequence ID" value="KAK0713176.1"/>
    <property type="molecule type" value="Genomic_DNA"/>
</dbReference>
<feature type="compositionally biased region" description="Basic and acidic residues" evidence="1">
    <location>
        <begin position="735"/>
        <end position="801"/>
    </location>
</feature>
<feature type="region of interest" description="Disordered" evidence="1">
    <location>
        <begin position="734"/>
        <end position="801"/>
    </location>
</feature>
<comment type="caution">
    <text evidence="2">The sequence shown here is derived from an EMBL/GenBank/DDBJ whole genome shotgun (WGS) entry which is preliminary data.</text>
</comment>
<feature type="region of interest" description="Disordered" evidence="1">
    <location>
        <begin position="1133"/>
        <end position="1160"/>
    </location>
</feature>
<gene>
    <name evidence="2" type="ORF">B0T26DRAFT_804057</name>
</gene>
<reference evidence="2" key="1">
    <citation type="submission" date="2023-06" db="EMBL/GenBank/DDBJ databases">
        <title>Genome-scale phylogeny and comparative genomics of the fungal order Sordariales.</title>
        <authorList>
            <consortium name="Lawrence Berkeley National Laboratory"/>
            <person name="Hensen N."/>
            <person name="Bonometti L."/>
            <person name="Westerberg I."/>
            <person name="Brannstrom I.O."/>
            <person name="Guillou S."/>
            <person name="Cros-Aarteil S."/>
            <person name="Calhoun S."/>
            <person name="Haridas S."/>
            <person name="Kuo A."/>
            <person name="Mondo S."/>
            <person name="Pangilinan J."/>
            <person name="Riley R."/>
            <person name="LaButti K."/>
            <person name="Andreopoulos B."/>
            <person name="Lipzen A."/>
            <person name="Chen C."/>
            <person name="Yanf M."/>
            <person name="Daum C."/>
            <person name="Ng V."/>
            <person name="Clum A."/>
            <person name="Steindorff A."/>
            <person name="Ohm R."/>
            <person name="Martin F."/>
            <person name="Silar P."/>
            <person name="Natvig D."/>
            <person name="Lalanne C."/>
            <person name="Gautier V."/>
            <person name="Ament-velasquez S.L."/>
            <person name="Kruys A."/>
            <person name="Hutchinson M.I."/>
            <person name="Powell A.J."/>
            <person name="Barry K."/>
            <person name="Miller A.N."/>
            <person name="Grigoriev I.V."/>
            <person name="Debuchy R."/>
            <person name="Gladieux P."/>
            <person name="Thoren M.H."/>
            <person name="Johannesson H."/>
        </authorList>
    </citation>
    <scope>NUCLEOTIDE SEQUENCE</scope>
    <source>
        <strain evidence="2">SMH2392-1A</strain>
    </source>
</reference>
<keyword evidence="3" id="KW-1185">Reference proteome</keyword>
<protein>
    <submittedName>
        <fullName evidence="2">Uncharacterized protein</fullName>
    </submittedName>
</protein>
<evidence type="ECO:0000313" key="2">
    <source>
        <dbReference type="EMBL" id="KAK0713176.1"/>
    </source>
</evidence>
<accession>A0AA40AC56</accession>
<proteinExistence type="predicted"/>
<organism evidence="2 3">
    <name type="scientific">Lasiosphaeria miniovina</name>
    <dbReference type="NCBI Taxonomy" id="1954250"/>
    <lineage>
        <taxon>Eukaryota</taxon>
        <taxon>Fungi</taxon>
        <taxon>Dikarya</taxon>
        <taxon>Ascomycota</taxon>
        <taxon>Pezizomycotina</taxon>
        <taxon>Sordariomycetes</taxon>
        <taxon>Sordariomycetidae</taxon>
        <taxon>Sordariales</taxon>
        <taxon>Lasiosphaeriaceae</taxon>
        <taxon>Lasiosphaeria</taxon>
    </lineage>
</organism>
<name>A0AA40AC56_9PEZI</name>
<evidence type="ECO:0000313" key="3">
    <source>
        <dbReference type="Proteomes" id="UP001172101"/>
    </source>
</evidence>
<sequence>MAEEKFPPATAKATVVVPMALQAFIVSGDFSSSAYQVAPLVLPDFAALRSRQGEIGHDLMDQLDMSYWRLQARYSPRFVDVRTGRVRDDRTGVYLSWCLPRLYRTGTTKTKGVTVTEDAKKAHDENRVRSGFNRATLEEGDVYFRPVPDRWVIARKSRTQNPPNMVWIVESNRVRTLDDADFTAGGADIDVSTSPGMDPGQPLDVQHKLFIGRSAKLDASFRSGPEQSYLKKLNVMENGHEFFADYQPHNMGVFSFFDNLDGAQDVTVDYTVVGFHSRVADDPLAVSGTPPAGLTYAQLLYNMSLVPDSGSAADFLGAPVGKQGRTLTHGLLREVRFRPNSSFLHAPSVELQDLVYNHQPIAVGLHTLDALAAFLHVSIGHDDEDDSAAAAAHTMLAQLVMLIARDDDVDSQRRAADETAMYGWVALRPGTVWQLPKSGDKAEGGGASSKPPDDQVAALASLNEAQLRVDTCHRELSQLVQDLFGAWWNAVGLRKFPNVHKKRCEDVQKAAKEIKQRMEVLNPAAGLAQKAIDGTFKPALEKLLGATKTLVASTARAHGRHQDPTLLFAGAESGWPKGFADPLTVRLASDIAPSSEDGSFDATMRLLDGASECVSDPLKRLMREFVEFDPARRASWTRNPYADMESMRDRQGWFPLFMEWEVEYYHIPFSMWEFRPVAATGRWRYVIPPDKELAKVEPNVEPKVGADCRTLSGRTAIAPEAALTLRARLRQFFDQNKDNQTKEGQTKDNQTKEGQTKDNQTKDGQAKDGQTKDGQTKDGQTKDGQSKDGQTKDGQSKDGQNRDADIQLKREAVLQAAAALEYFSSPLVGFTDHLLTLRRGHLPQPLADDTEICSTLKISQDLMNVLATTAHELAPYGATTPLPPHYTSFSPFKPVTHGQFRFTKLAIVDKFGQVVSGIQPGENDGPGSMLYPCVSPGLSCGVVEGHDSDKNYMPNTAIKADKEPNICQFVQVPPRINQEARLNARFLMPTDTDDASAPRRSVGDWDNPIWAWLVVNFQNESVQLYNGDGEFALEIVLDDNNSKVHDSLGPSPPHAPMITGRLATLLAALRGSYALARALYETLAAAADSVRSSSADAQSMPPAAFGKPFCVADIGLSIELAAPARQDTSLLTAPSSRHEPLLTAPLSPHEPLLTAPPSLREPEIDPEKTYKFSVALGNPGAAFDGLVATFAAEGPITAVETAYDTKSAKSSSPAAKQSKPLKLTAYFLPGDTPGLAAAHDARLHPLGIIFDAACPVHVYSGSLFPLLQVSPPAWRVDTAMRHMQAFFAAGPTLVPTKPEPMVHTQQQQQLEPTVKMPLSAAAGGGQWSWLQPRLDGGNTVWDSAQIKPLDTKLQVEAAAASELVEGFVLVEPATKGSNKQK</sequence>
<dbReference type="RefSeq" id="XP_060294499.1">
    <property type="nucleotide sequence ID" value="XM_060447112.1"/>
</dbReference>
<dbReference type="GeneID" id="85330382"/>
<evidence type="ECO:0000256" key="1">
    <source>
        <dbReference type="SAM" id="MobiDB-lite"/>
    </source>
</evidence>